<organism evidence="7 8">
    <name type="scientific">Cutaneotrichosporon oleaginosum</name>
    <dbReference type="NCBI Taxonomy" id="879819"/>
    <lineage>
        <taxon>Eukaryota</taxon>
        <taxon>Fungi</taxon>
        <taxon>Dikarya</taxon>
        <taxon>Basidiomycota</taxon>
        <taxon>Agaricomycotina</taxon>
        <taxon>Tremellomycetes</taxon>
        <taxon>Trichosporonales</taxon>
        <taxon>Trichosporonaceae</taxon>
        <taxon>Cutaneotrichosporon</taxon>
    </lineage>
</organism>
<sequence length="287" mass="31841">MRLSVPPKYAADWLAGVTETLDGMLMRYVSQMGGVLLAHWNHEVMDDTVKIVNECPYGVCEVSFHSIIWAPVVGQVLYGTHSLSSPSHLSLLFAKTFNVSIPLQHIPRDKYEFEHADLAEEDYSSDEEDEGVHEVGRWKEGDKVLGEGGERVAFTVIGLHVTNQMLSLTGSLLDDPSKPQALPETARRSPSPDILVMPKRTARTPRTPHTPKTAAGAETQKTAPAAPETPAIDESKLSARELKKLRKEQEKAKRDARKARKADGEGEDESSLKRKADEEEGPRKKRK</sequence>
<dbReference type="AlphaFoldDB" id="A0A0J1B532"/>
<dbReference type="GO" id="GO:0006362">
    <property type="term" value="P:transcription elongation by RNA polymerase I"/>
    <property type="evidence" value="ECO:0007669"/>
    <property type="project" value="TreeGrafter"/>
</dbReference>
<evidence type="ECO:0000256" key="2">
    <source>
        <dbReference type="ARBA" id="ARBA00022478"/>
    </source>
</evidence>
<dbReference type="Gene3D" id="3.30.1490.120">
    <property type="entry name" value="RNA polymerase Rpb7-like, N-terminal domain"/>
    <property type="match status" value="1"/>
</dbReference>
<dbReference type="InterPro" id="IPR041178">
    <property type="entry name" value="RPA43_OB"/>
</dbReference>
<keyword evidence="4" id="KW-0539">Nucleus</keyword>
<keyword evidence="8" id="KW-1185">Reference proteome</keyword>
<keyword evidence="3" id="KW-0804">Transcription</keyword>
<feature type="region of interest" description="Disordered" evidence="5">
    <location>
        <begin position="172"/>
        <end position="287"/>
    </location>
</feature>
<dbReference type="PANTHER" id="PTHR12709">
    <property type="entry name" value="DNA-DIRECTED RNA POLYMERASE II, III"/>
    <property type="match status" value="1"/>
</dbReference>
<keyword evidence="2" id="KW-0240">DNA-directed RNA polymerase</keyword>
<feature type="compositionally biased region" description="Basic and acidic residues" evidence="5">
    <location>
        <begin position="233"/>
        <end position="253"/>
    </location>
</feature>
<dbReference type="Gene3D" id="2.40.50.1060">
    <property type="match status" value="1"/>
</dbReference>
<reference evidence="7 8" key="1">
    <citation type="submission" date="2015-03" db="EMBL/GenBank/DDBJ databases">
        <title>Genomics and transcriptomics of the oil-accumulating basidiomycete yeast T. oleaginosus allow insights into substrate utilization and the diverse evolutionary trajectories of mating systems in fungi.</title>
        <authorList>
            <consortium name="DOE Joint Genome Institute"/>
            <person name="Kourist R."/>
            <person name="Kracht O."/>
            <person name="Bracharz F."/>
            <person name="Lipzen A."/>
            <person name="Nolan M."/>
            <person name="Ohm R."/>
            <person name="Grigoriev I."/>
            <person name="Sun S."/>
            <person name="Heitman J."/>
            <person name="Bruck T."/>
            <person name="Nowrousian M."/>
        </authorList>
    </citation>
    <scope>NUCLEOTIDE SEQUENCE [LARGE SCALE GENOMIC DNA]</scope>
    <source>
        <strain evidence="7 8">IBC0246</strain>
    </source>
</reference>
<feature type="domain" description="RPA43 OB" evidence="6">
    <location>
        <begin position="71"/>
        <end position="173"/>
    </location>
</feature>
<evidence type="ECO:0000256" key="4">
    <source>
        <dbReference type="ARBA" id="ARBA00023242"/>
    </source>
</evidence>
<dbReference type="RefSeq" id="XP_018279295.1">
    <property type="nucleotide sequence ID" value="XM_018420345.1"/>
</dbReference>
<dbReference type="InterPro" id="IPR036898">
    <property type="entry name" value="RNA_pol_Rpb7-like_N_sf"/>
</dbReference>
<evidence type="ECO:0000256" key="5">
    <source>
        <dbReference type="SAM" id="MobiDB-lite"/>
    </source>
</evidence>
<proteinExistence type="predicted"/>
<dbReference type="STRING" id="879819.A0A0J1B532"/>
<feature type="compositionally biased region" description="Low complexity" evidence="5">
    <location>
        <begin position="204"/>
        <end position="215"/>
    </location>
</feature>
<dbReference type="Pfam" id="PF17875">
    <property type="entry name" value="RPA43_OB"/>
    <property type="match status" value="1"/>
</dbReference>
<dbReference type="Proteomes" id="UP000053611">
    <property type="component" value="Unassembled WGS sequence"/>
</dbReference>
<accession>A0A0J1B532</accession>
<dbReference type="GeneID" id="28980948"/>
<dbReference type="PANTHER" id="PTHR12709:SF5">
    <property type="entry name" value="DNA-DIRECTED RNA POLYMERASE I SUBUNIT RPA43"/>
    <property type="match status" value="1"/>
</dbReference>
<dbReference type="EMBL" id="KQ087201">
    <property type="protein sequence ID" value="KLT42804.1"/>
    <property type="molecule type" value="Genomic_DNA"/>
</dbReference>
<protein>
    <recommendedName>
        <fullName evidence="6">RPA43 OB domain-containing protein</fullName>
    </recommendedName>
</protein>
<comment type="subcellular location">
    <subcellularLocation>
        <location evidence="1">Nucleus</location>
    </subcellularLocation>
</comment>
<dbReference type="GO" id="GO:0006352">
    <property type="term" value="P:DNA-templated transcription initiation"/>
    <property type="evidence" value="ECO:0007669"/>
    <property type="project" value="InterPro"/>
</dbReference>
<evidence type="ECO:0000313" key="8">
    <source>
        <dbReference type="Proteomes" id="UP000053611"/>
    </source>
</evidence>
<evidence type="ECO:0000259" key="6">
    <source>
        <dbReference type="Pfam" id="PF17875"/>
    </source>
</evidence>
<evidence type="ECO:0000313" key="7">
    <source>
        <dbReference type="EMBL" id="KLT42804.1"/>
    </source>
</evidence>
<dbReference type="OrthoDB" id="10250504at2759"/>
<gene>
    <name evidence="7" type="ORF">CC85DRAFT_245172</name>
</gene>
<name>A0A0J1B532_9TREE</name>
<dbReference type="InterPro" id="IPR045113">
    <property type="entry name" value="Rpb7-like"/>
</dbReference>
<evidence type="ECO:0000256" key="1">
    <source>
        <dbReference type="ARBA" id="ARBA00004123"/>
    </source>
</evidence>
<dbReference type="GO" id="GO:0005736">
    <property type="term" value="C:RNA polymerase I complex"/>
    <property type="evidence" value="ECO:0007669"/>
    <property type="project" value="TreeGrafter"/>
</dbReference>
<evidence type="ECO:0000256" key="3">
    <source>
        <dbReference type="ARBA" id="ARBA00023163"/>
    </source>
</evidence>